<name>A0A0J6G833_PSEDM</name>
<evidence type="ECO:0000256" key="1">
    <source>
        <dbReference type="ARBA" id="ARBA00004651"/>
    </source>
</evidence>
<evidence type="ECO:0000256" key="7">
    <source>
        <dbReference type="ARBA" id="ARBA00022989"/>
    </source>
</evidence>
<sequence>MPLALKLTRKWTDRYALILLSGLLPIVLGMFIIFWQANRSLEWEATETAREAVRQFDLMLDNAAMAADAVLPLAGQDCPQVELALRDQVTRRPFVRSVNLVWENQIYCTSLFGSFKEAVNPADYNDGVLWLLPGNPVTPDEPLLIYRREKDHAGVIVSLYGFHLVNVLGLINQYTQLMIQVGDNSIDRFGQVRNTPPGPYPVTPVTVPSTHYPYSVVAGFSSGTVWRFVKGQYPGFMALLIFLGMISAATVNQLKKSSSSPTHELQRGLEAEEFIPYFQPVVRGDTKQWAGAEVLMRWKHPTEGLVRPDLFIPFAEHSGLIVPMTRSLMRQTAALLAPHTHTMAPGFHLAFNIAARHCQDLKLIEDCREFLDAFPTGHIKLVLELTERELIVPTETTHALFAALHSLGVMIALDDFGTGHSSLSYLREFNVDYLKIDQSFVAMIGSDALSRHILDSIIELSVKLDLGIVAEGIETEEQSQYLAAQGVEFLQGYLFARPMPSADFVTSLVARLTPT</sequence>
<evidence type="ECO:0000256" key="3">
    <source>
        <dbReference type="ARBA" id="ARBA00022475"/>
    </source>
</evidence>
<dbReference type="InterPro" id="IPR024744">
    <property type="entry name" value="CSS-motif_dom"/>
</dbReference>
<dbReference type="SMART" id="SM00052">
    <property type="entry name" value="EAL"/>
    <property type="match status" value="1"/>
</dbReference>
<dbReference type="GO" id="GO:0071111">
    <property type="term" value="F:cyclic-guanylate-specific phosphodiesterase activity"/>
    <property type="evidence" value="ECO:0007669"/>
    <property type="project" value="UniProtKB-EC"/>
</dbReference>
<keyword evidence="8 10" id="KW-0472">Membrane</keyword>
<feature type="transmembrane region" description="Helical" evidence="10">
    <location>
        <begin position="153"/>
        <end position="171"/>
    </location>
</feature>
<proteinExistence type="predicted"/>
<dbReference type="PANTHER" id="PTHR33121:SF80">
    <property type="entry name" value="CYCLIC DI-GMP PHOSPHODIESTERASE PDEL"/>
    <property type="match status" value="1"/>
</dbReference>
<comment type="catalytic activity">
    <reaction evidence="9">
        <text>3',3'-c-di-GMP + H2O = 5'-phosphoguanylyl(3'-&gt;5')guanosine + H(+)</text>
        <dbReference type="Rhea" id="RHEA:24902"/>
        <dbReference type="ChEBI" id="CHEBI:15377"/>
        <dbReference type="ChEBI" id="CHEBI:15378"/>
        <dbReference type="ChEBI" id="CHEBI:58754"/>
        <dbReference type="ChEBI" id="CHEBI:58805"/>
        <dbReference type="EC" id="3.1.4.52"/>
    </reaction>
</comment>
<evidence type="ECO:0000256" key="6">
    <source>
        <dbReference type="ARBA" id="ARBA00022801"/>
    </source>
</evidence>
<dbReference type="EMBL" id="FNUD01000002">
    <property type="protein sequence ID" value="SEE96419.1"/>
    <property type="molecule type" value="Genomic_DNA"/>
</dbReference>
<protein>
    <recommendedName>
        <fullName evidence="2">cyclic-guanylate-specific phosphodiesterase</fullName>
        <ecNumber evidence="2">3.1.4.52</ecNumber>
    </recommendedName>
</protein>
<evidence type="ECO:0000313" key="13">
    <source>
        <dbReference type="Proteomes" id="UP000183613"/>
    </source>
</evidence>
<dbReference type="CDD" id="cd01948">
    <property type="entry name" value="EAL"/>
    <property type="match status" value="1"/>
</dbReference>
<organism evidence="12 13">
    <name type="scientific">Pseudomonas deceptionensis</name>
    <dbReference type="NCBI Taxonomy" id="882211"/>
    <lineage>
        <taxon>Bacteria</taxon>
        <taxon>Pseudomonadati</taxon>
        <taxon>Pseudomonadota</taxon>
        <taxon>Gammaproteobacteria</taxon>
        <taxon>Pseudomonadales</taxon>
        <taxon>Pseudomonadaceae</taxon>
        <taxon>Pseudomonas</taxon>
    </lineage>
</organism>
<keyword evidence="13" id="KW-1185">Reference proteome</keyword>
<evidence type="ECO:0000256" key="10">
    <source>
        <dbReference type="SAM" id="Phobius"/>
    </source>
</evidence>
<dbReference type="GO" id="GO:0005886">
    <property type="term" value="C:plasma membrane"/>
    <property type="evidence" value="ECO:0007669"/>
    <property type="project" value="UniProtKB-SubCell"/>
</dbReference>
<feature type="transmembrane region" description="Helical" evidence="10">
    <location>
        <begin position="15"/>
        <end position="35"/>
    </location>
</feature>
<keyword evidence="4" id="KW-0973">c-di-GMP</keyword>
<keyword evidence="5 10" id="KW-0812">Transmembrane</keyword>
<dbReference type="AlphaFoldDB" id="A0A0J6G833"/>
<comment type="subcellular location">
    <subcellularLocation>
        <location evidence="1">Cell membrane</location>
        <topology evidence="1">Multi-pass membrane protein</topology>
    </subcellularLocation>
</comment>
<dbReference type="PROSITE" id="PS50883">
    <property type="entry name" value="EAL"/>
    <property type="match status" value="1"/>
</dbReference>
<evidence type="ECO:0000313" key="12">
    <source>
        <dbReference type="EMBL" id="SEE96419.1"/>
    </source>
</evidence>
<dbReference type="RefSeq" id="WP_048361950.1">
    <property type="nucleotide sequence ID" value="NZ_FNUD01000002.1"/>
</dbReference>
<dbReference type="Pfam" id="PF00563">
    <property type="entry name" value="EAL"/>
    <property type="match status" value="1"/>
</dbReference>
<dbReference type="SUPFAM" id="SSF141868">
    <property type="entry name" value="EAL domain-like"/>
    <property type="match status" value="1"/>
</dbReference>
<reference evidence="12" key="1">
    <citation type="submission" date="2016-10" db="EMBL/GenBank/DDBJ databases">
        <authorList>
            <person name="Varghese N."/>
            <person name="Submissions S."/>
        </authorList>
    </citation>
    <scope>NUCLEOTIDE SEQUENCE [LARGE SCALE GENOMIC DNA]</scope>
    <source>
        <strain evidence="12">LMG 25555</strain>
    </source>
</reference>
<dbReference type="PANTHER" id="PTHR33121">
    <property type="entry name" value="CYCLIC DI-GMP PHOSPHODIESTERASE PDEF"/>
    <property type="match status" value="1"/>
</dbReference>
<evidence type="ECO:0000256" key="5">
    <source>
        <dbReference type="ARBA" id="ARBA00022692"/>
    </source>
</evidence>
<keyword evidence="7 10" id="KW-1133">Transmembrane helix</keyword>
<keyword evidence="3" id="KW-1003">Cell membrane</keyword>
<keyword evidence="6" id="KW-0378">Hydrolase</keyword>
<dbReference type="InterPro" id="IPR035919">
    <property type="entry name" value="EAL_sf"/>
</dbReference>
<dbReference type="FunFam" id="3.20.20.450:FF:000001">
    <property type="entry name" value="Cyclic di-GMP phosphodiesterase yahA"/>
    <property type="match status" value="1"/>
</dbReference>
<evidence type="ECO:0000256" key="8">
    <source>
        <dbReference type="ARBA" id="ARBA00023136"/>
    </source>
</evidence>
<dbReference type="PATRIC" id="fig|882211.3.peg.4349"/>
<accession>A0A0J6G833</accession>
<dbReference type="Pfam" id="PF12792">
    <property type="entry name" value="CSS-motif"/>
    <property type="match status" value="1"/>
</dbReference>
<dbReference type="Gene3D" id="3.20.20.450">
    <property type="entry name" value="EAL domain"/>
    <property type="match status" value="1"/>
</dbReference>
<evidence type="ECO:0000256" key="4">
    <source>
        <dbReference type="ARBA" id="ARBA00022636"/>
    </source>
</evidence>
<feature type="domain" description="EAL" evidence="11">
    <location>
        <begin position="258"/>
        <end position="512"/>
    </location>
</feature>
<dbReference type="OrthoDB" id="675397at2"/>
<comment type="caution">
    <text evidence="12">The sequence shown here is derived from an EMBL/GenBank/DDBJ whole genome shotgun (WGS) entry which is preliminary data.</text>
</comment>
<evidence type="ECO:0000256" key="9">
    <source>
        <dbReference type="ARBA" id="ARBA00034290"/>
    </source>
</evidence>
<gene>
    <name evidence="12" type="ORF">SAMN04489800_3151</name>
</gene>
<dbReference type="InterPro" id="IPR001633">
    <property type="entry name" value="EAL_dom"/>
</dbReference>
<dbReference type="InterPro" id="IPR050706">
    <property type="entry name" value="Cyclic-di-GMP_PDE-like"/>
</dbReference>
<dbReference type="EC" id="3.1.4.52" evidence="2"/>
<evidence type="ECO:0000256" key="2">
    <source>
        <dbReference type="ARBA" id="ARBA00012282"/>
    </source>
</evidence>
<dbReference type="Proteomes" id="UP000183613">
    <property type="component" value="Unassembled WGS sequence"/>
</dbReference>
<evidence type="ECO:0000259" key="11">
    <source>
        <dbReference type="PROSITE" id="PS50883"/>
    </source>
</evidence>